<feature type="region of interest" description="Disordered" evidence="1">
    <location>
        <begin position="100"/>
        <end position="150"/>
    </location>
</feature>
<evidence type="ECO:0000256" key="1">
    <source>
        <dbReference type="SAM" id="MobiDB-lite"/>
    </source>
</evidence>
<sequence>MYLNLQTNRDTDKRYSTLSSDQKVEFLRSFKSLQGYDFLINREGNPINVTTENIKEVIPWGTTIKPIVELAYCSVAVDKFYPVWVFVHGLEVNLPSTKRIHLRPDDDDDDDSTKRTKINQAGEKSLNEEIEYEDVEEEEEENLIRPSVFV</sequence>
<dbReference type="AlphaFoldDB" id="A0A4P9WN96"/>
<proteinExistence type="predicted"/>
<evidence type="ECO:0000313" key="2">
    <source>
        <dbReference type="EMBL" id="RKO94569.1"/>
    </source>
</evidence>
<organism evidence="2 3">
    <name type="scientific">Blyttiomyces helicus</name>
    <dbReference type="NCBI Taxonomy" id="388810"/>
    <lineage>
        <taxon>Eukaryota</taxon>
        <taxon>Fungi</taxon>
        <taxon>Fungi incertae sedis</taxon>
        <taxon>Chytridiomycota</taxon>
        <taxon>Chytridiomycota incertae sedis</taxon>
        <taxon>Chytridiomycetes</taxon>
        <taxon>Chytridiomycetes incertae sedis</taxon>
        <taxon>Blyttiomyces</taxon>
    </lineage>
</organism>
<accession>A0A4P9WN96</accession>
<protein>
    <submittedName>
        <fullName evidence="2">Uncharacterized protein</fullName>
    </submittedName>
</protein>
<feature type="compositionally biased region" description="Acidic residues" evidence="1">
    <location>
        <begin position="128"/>
        <end position="141"/>
    </location>
</feature>
<dbReference type="Proteomes" id="UP000269721">
    <property type="component" value="Unassembled WGS sequence"/>
</dbReference>
<name>A0A4P9WN96_9FUNG</name>
<keyword evidence="3" id="KW-1185">Reference proteome</keyword>
<reference evidence="3" key="1">
    <citation type="journal article" date="2018" name="Nat. Microbiol.">
        <title>Leveraging single-cell genomics to expand the fungal tree of life.</title>
        <authorList>
            <person name="Ahrendt S.R."/>
            <person name="Quandt C.A."/>
            <person name="Ciobanu D."/>
            <person name="Clum A."/>
            <person name="Salamov A."/>
            <person name="Andreopoulos B."/>
            <person name="Cheng J.F."/>
            <person name="Woyke T."/>
            <person name="Pelin A."/>
            <person name="Henrissat B."/>
            <person name="Reynolds N.K."/>
            <person name="Benny G.L."/>
            <person name="Smith M.E."/>
            <person name="James T.Y."/>
            <person name="Grigoriev I.V."/>
        </authorList>
    </citation>
    <scope>NUCLEOTIDE SEQUENCE [LARGE SCALE GENOMIC DNA]</scope>
</reference>
<dbReference type="EMBL" id="KZ993861">
    <property type="protein sequence ID" value="RKO94569.1"/>
    <property type="molecule type" value="Genomic_DNA"/>
</dbReference>
<evidence type="ECO:0000313" key="3">
    <source>
        <dbReference type="Proteomes" id="UP000269721"/>
    </source>
</evidence>
<gene>
    <name evidence="2" type="ORF">BDK51DRAFT_26854</name>
</gene>